<dbReference type="Pfam" id="PF00467">
    <property type="entry name" value="KOW"/>
    <property type="match status" value="1"/>
</dbReference>
<dbReference type="InterPro" id="IPR013843">
    <property type="entry name" value="Ribosomal_eS4_N"/>
</dbReference>
<proteinExistence type="inferred from homology"/>
<sequence length="233" mass="26207">MHQKRMSMPTSWKVPKKTNKWITATSPGPHSKDSSLPLVVILRDLLKIVDTSKEATRILQEKQVLVDGVARKNLKFPVGIFDVVAIPANNQYYRMLQDTKGRLYLNEIDENRAKWKICRINGKTTVKGGKTQLNLHDGSNILASEDYKTKDTVKLSLPDKKILARFEYKIGNTVMITGGRHSGMVGKVTEIETIRSSKNNVVKVSGKNDIETIENYVFVIGEDKPEIKVGEQA</sequence>
<protein>
    <recommendedName>
        <fullName evidence="6 7">Small ribosomal subunit protein eS4</fullName>
    </recommendedName>
</protein>
<dbReference type="NCBIfam" id="NF003312">
    <property type="entry name" value="PRK04313.1"/>
    <property type="match status" value="1"/>
</dbReference>
<feature type="domain" description="KOW" evidence="9">
    <location>
        <begin position="171"/>
        <end position="192"/>
    </location>
</feature>
<evidence type="ECO:0000256" key="8">
    <source>
        <dbReference type="PROSITE-ProRule" id="PRU00182"/>
    </source>
</evidence>
<name>A0AA96VCD4_9EURY</name>
<dbReference type="SUPFAM" id="SSF50104">
    <property type="entry name" value="Translation proteins SH3-like domain"/>
    <property type="match status" value="1"/>
</dbReference>
<dbReference type="PROSITE" id="PS00528">
    <property type="entry name" value="RIBOSOMAL_S4E"/>
    <property type="match status" value="1"/>
</dbReference>
<evidence type="ECO:0000259" key="10">
    <source>
        <dbReference type="Pfam" id="PF00900"/>
    </source>
</evidence>
<dbReference type="Gene3D" id="3.10.290.10">
    <property type="entry name" value="RNA-binding S4 domain"/>
    <property type="match status" value="1"/>
</dbReference>
<organism evidence="12 13">
    <name type="scientific">Methanolapillus millepedarum</name>
    <dbReference type="NCBI Taxonomy" id="3028296"/>
    <lineage>
        <taxon>Archaea</taxon>
        <taxon>Methanobacteriati</taxon>
        <taxon>Methanobacteriota</taxon>
        <taxon>Stenosarchaea group</taxon>
        <taxon>Methanomicrobia</taxon>
        <taxon>Methanosarcinales</taxon>
        <taxon>Methanosarcinaceae</taxon>
        <taxon>Methanolapillus</taxon>
    </lineage>
</organism>
<dbReference type="InterPro" id="IPR000876">
    <property type="entry name" value="Ribosomal_eS4"/>
</dbReference>
<dbReference type="RefSeq" id="WP_338101939.1">
    <property type="nucleotide sequence ID" value="NZ_CP131060.1"/>
</dbReference>
<dbReference type="PANTHER" id="PTHR11581">
    <property type="entry name" value="30S/40S RIBOSOMAL PROTEIN S4"/>
    <property type="match status" value="1"/>
</dbReference>
<evidence type="ECO:0000259" key="9">
    <source>
        <dbReference type="Pfam" id="PF00467"/>
    </source>
</evidence>
<dbReference type="PIRSF" id="PIRSF002116">
    <property type="entry name" value="Ribosomal_S4"/>
    <property type="match status" value="1"/>
</dbReference>
<evidence type="ECO:0000259" key="11">
    <source>
        <dbReference type="Pfam" id="PF08071"/>
    </source>
</evidence>
<dbReference type="CDD" id="cd06087">
    <property type="entry name" value="KOW_RPS4"/>
    <property type="match status" value="1"/>
</dbReference>
<dbReference type="InterPro" id="IPR014722">
    <property type="entry name" value="Rib_uL2_dom2"/>
</dbReference>
<dbReference type="Pfam" id="PF08071">
    <property type="entry name" value="RS4NT"/>
    <property type="match status" value="1"/>
</dbReference>
<dbReference type="HAMAP" id="MF_00485">
    <property type="entry name" value="Ribosomal_eS4"/>
    <property type="match status" value="1"/>
</dbReference>
<dbReference type="SUPFAM" id="SSF55174">
    <property type="entry name" value="Alpha-L RNA-binding motif"/>
    <property type="match status" value="1"/>
</dbReference>
<evidence type="ECO:0000256" key="3">
    <source>
        <dbReference type="ARBA" id="ARBA00022884"/>
    </source>
</evidence>
<evidence type="ECO:0000256" key="4">
    <source>
        <dbReference type="ARBA" id="ARBA00022980"/>
    </source>
</evidence>
<dbReference type="InterPro" id="IPR013845">
    <property type="entry name" value="Ribosomal_eS4_central_region"/>
</dbReference>
<feature type="domain" description="Small ribosomal subunit protein eS4 central region" evidence="10">
    <location>
        <begin position="90"/>
        <end position="162"/>
    </location>
</feature>
<evidence type="ECO:0000256" key="6">
    <source>
        <dbReference type="ARBA" id="ARBA00035272"/>
    </source>
</evidence>
<evidence type="ECO:0000313" key="12">
    <source>
        <dbReference type="EMBL" id="WNY25576.1"/>
    </source>
</evidence>
<keyword evidence="13" id="KW-1185">Reference proteome</keyword>
<dbReference type="Pfam" id="PF00900">
    <property type="entry name" value="Ribosomal_S4e"/>
    <property type="match status" value="1"/>
</dbReference>
<feature type="domain" description="Small ribosomal subunit protein eS4 N-terminal" evidence="11">
    <location>
        <begin position="2"/>
        <end position="33"/>
    </location>
</feature>
<dbReference type="InterPro" id="IPR018199">
    <property type="entry name" value="Ribosomal_eS4_N_CS"/>
</dbReference>
<evidence type="ECO:0000256" key="5">
    <source>
        <dbReference type="ARBA" id="ARBA00023274"/>
    </source>
</evidence>
<keyword evidence="5 7" id="KW-0687">Ribonucleoprotein</keyword>
<dbReference type="PANTHER" id="PTHR11581:SF0">
    <property type="entry name" value="SMALL RIBOSOMAL SUBUNIT PROTEIN ES4"/>
    <property type="match status" value="1"/>
</dbReference>
<accession>A0AA96VCD4</accession>
<reference evidence="12 13" key="1">
    <citation type="submission" date="2023-07" db="EMBL/GenBank/DDBJ databases">
        <title>Closed genoem sequence of Methanosarcinaceae archaeon Ac7.</title>
        <authorList>
            <person name="Poehlein A."/>
            <person name="Protasov E."/>
            <person name="Platt K."/>
            <person name="Reeh H."/>
            <person name="Daniel R."/>
            <person name="Brune A."/>
        </authorList>
    </citation>
    <scope>NUCLEOTIDE SEQUENCE [LARGE SCALE GENOMIC DNA]</scope>
    <source>
        <strain evidence="12 13">Ac7</strain>
    </source>
</reference>
<dbReference type="InterPro" id="IPR041982">
    <property type="entry name" value="Ribosomal_eS4_KOW"/>
</dbReference>
<gene>
    <name evidence="7" type="primary">rps4e</name>
    <name evidence="12" type="ORF">MsAc7_11280</name>
</gene>
<dbReference type="InterPro" id="IPR005824">
    <property type="entry name" value="KOW"/>
</dbReference>
<keyword evidence="4 7" id="KW-0689">Ribosomal protein</keyword>
<dbReference type="InterPro" id="IPR036986">
    <property type="entry name" value="S4_RNA-bd_sf"/>
</dbReference>
<dbReference type="GO" id="GO:0006412">
    <property type="term" value="P:translation"/>
    <property type="evidence" value="ECO:0007669"/>
    <property type="project" value="UniProtKB-UniRule"/>
</dbReference>
<dbReference type="PROSITE" id="PS50889">
    <property type="entry name" value="S4"/>
    <property type="match status" value="1"/>
</dbReference>
<dbReference type="Gene3D" id="2.30.30.30">
    <property type="match status" value="1"/>
</dbReference>
<dbReference type="AlphaFoldDB" id="A0AA96VCD4"/>
<dbReference type="GeneID" id="89230234"/>
<comment type="similarity">
    <text evidence="1 7">Belongs to the eukaryotic ribosomal protein eS4 family.</text>
</comment>
<dbReference type="GO" id="GO:0022627">
    <property type="term" value="C:cytosolic small ribosomal subunit"/>
    <property type="evidence" value="ECO:0007669"/>
    <property type="project" value="TreeGrafter"/>
</dbReference>
<dbReference type="GO" id="GO:0003735">
    <property type="term" value="F:structural constituent of ribosome"/>
    <property type="evidence" value="ECO:0007669"/>
    <property type="project" value="InterPro"/>
</dbReference>
<dbReference type="EMBL" id="CP131060">
    <property type="protein sequence ID" value="WNY25576.1"/>
    <property type="molecule type" value="Genomic_DNA"/>
</dbReference>
<dbReference type="GO" id="GO:0019843">
    <property type="term" value="F:rRNA binding"/>
    <property type="evidence" value="ECO:0007669"/>
    <property type="project" value="UniProtKB-KW"/>
</dbReference>
<dbReference type="Proteomes" id="UP001303587">
    <property type="component" value="Chromosome"/>
</dbReference>
<evidence type="ECO:0000256" key="7">
    <source>
        <dbReference type="HAMAP-Rule" id="MF_00485"/>
    </source>
</evidence>
<keyword evidence="2 8" id="KW-0699">rRNA-binding</keyword>
<evidence type="ECO:0000256" key="1">
    <source>
        <dbReference type="ARBA" id="ARBA00007500"/>
    </source>
</evidence>
<evidence type="ECO:0000313" key="13">
    <source>
        <dbReference type="Proteomes" id="UP001303587"/>
    </source>
</evidence>
<dbReference type="InterPro" id="IPR038237">
    <property type="entry name" value="Ribosomal_eS4_central_sf"/>
</dbReference>
<dbReference type="Gene3D" id="2.40.50.740">
    <property type="match status" value="1"/>
</dbReference>
<dbReference type="FunFam" id="3.10.290.10:FF:000002">
    <property type="entry name" value="40S ribosomal protein S4"/>
    <property type="match status" value="1"/>
</dbReference>
<evidence type="ECO:0000256" key="2">
    <source>
        <dbReference type="ARBA" id="ARBA00022730"/>
    </source>
</evidence>
<dbReference type="InterPro" id="IPR008991">
    <property type="entry name" value="Translation_prot_SH3-like_sf"/>
</dbReference>
<keyword evidence="3 7" id="KW-0694">RNA-binding</keyword>